<dbReference type="PANTHER" id="PTHR43767:SF1">
    <property type="entry name" value="NONRIBOSOMAL PEPTIDE SYNTHASE PES1 (EUROFUNG)-RELATED"/>
    <property type="match status" value="1"/>
</dbReference>
<dbReference type="InterPro" id="IPR045851">
    <property type="entry name" value="AMP-bd_C_sf"/>
</dbReference>
<evidence type="ECO:0000313" key="4">
    <source>
        <dbReference type="Proteomes" id="UP001635816"/>
    </source>
</evidence>
<keyword evidence="4" id="KW-1185">Reference proteome</keyword>
<dbReference type="Gene3D" id="3.30.300.30">
    <property type="match status" value="1"/>
</dbReference>
<dbReference type="EMBL" id="JBKBDD010000010">
    <property type="protein sequence ID" value="MFN6546453.1"/>
    <property type="molecule type" value="Genomic_DNA"/>
</dbReference>
<evidence type="ECO:0000259" key="2">
    <source>
        <dbReference type="Pfam" id="PF13193"/>
    </source>
</evidence>
<feature type="domain" description="AMP-binding enzyme C-terminal" evidence="2">
    <location>
        <begin position="395"/>
        <end position="470"/>
    </location>
</feature>
<dbReference type="InterPro" id="IPR042099">
    <property type="entry name" value="ANL_N_sf"/>
</dbReference>
<dbReference type="Gene3D" id="3.40.50.12780">
    <property type="entry name" value="N-terminal domain of ligase-like"/>
    <property type="match status" value="1"/>
</dbReference>
<proteinExistence type="predicted"/>
<dbReference type="Pfam" id="PF00501">
    <property type="entry name" value="AMP-binding"/>
    <property type="match status" value="1"/>
</dbReference>
<dbReference type="InterPro" id="IPR000873">
    <property type="entry name" value="AMP-dep_synth/lig_dom"/>
</dbReference>
<gene>
    <name evidence="3" type="ORF">ACK4CT_24965</name>
</gene>
<evidence type="ECO:0000313" key="3">
    <source>
        <dbReference type="EMBL" id="MFN6546453.1"/>
    </source>
</evidence>
<reference evidence="3 4" key="1">
    <citation type="submission" date="2024-12" db="EMBL/GenBank/DDBJ databases">
        <title>The coexistence of Mycolicibacterium septicum and Mycolicibacterium nivoides in clinical samples.</title>
        <authorList>
            <person name="Wang C."/>
            <person name="Feng Y."/>
            <person name="Zong Z."/>
        </authorList>
    </citation>
    <scope>NUCLEOTIDE SEQUENCE [LARGE SCALE GENOMIC DNA]</scope>
    <source>
        <strain evidence="3 4">120309</strain>
    </source>
</reference>
<dbReference type="Pfam" id="PF13193">
    <property type="entry name" value="AMP-binding_C"/>
    <property type="match status" value="1"/>
</dbReference>
<name>A0ABW9LEN1_9MYCO</name>
<protein>
    <submittedName>
        <fullName evidence="3">Class I adenylate-forming enzyme family protein</fullName>
    </submittedName>
</protein>
<dbReference type="PANTHER" id="PTHR43767">
    <property type="entry name" value="LONG-CHAIN-FATTY-ACID--COA LIGASE"/>
    <property type="match status" value="1"/>
</dbReference>
<organism evidence="3 4">
    <name type="scientific">Mycolicibacterium nivoides</name>
    <dbReference type="NCBI Taxonomy" id="2487344"/>
    <lineage>
        <taxon>Bacteria</taxon>
        <taxon>Bacillati</taxon>
        <taxon>Actinomycetota</taxon>
        <taxon>Actinomycetes</taxon>
        <taxon>Mycobacteriales</taxon>
        <taxon>Mycobacteriaceae</taxon>
        <taxon>Mycolicibacterium</taxon>
    </lineage>
</organism>
<dbReference type="SUPFAM" id="SSF56801">
    <property type="entry name" value="Acetyl-CoA synthetase-like"/>
    <property type="match status" value="1"/>
</dbReference>
<comment type="caution">
    <text evidence="3">The sequence shown here is derived from an EMBL/GenBank/DDBJ whole genome shotgun (WGS) entry which is preliminary data.</text>
</comment>
<dbReference type="PROSITE" id="PS00455">
    <property type="entry name" value="AMP_BINDING"/>
    <property type="match status" value="1"/>
</dbReference>
<feature type="domain" description="AMP-dependent synthetase/ligase" evidence="1">
    <location>
        <begin position="8"/>
        <end position="345"/>
    </location>
</feature>
<evidence type="ECO:0000259" key="1">
    <source>
        <dbReference type="Pfam" id="PF00501"/>
    </source>
</evidence>
<sequence>MNLATLPDRRAARAPHASAVADDALNLDNTAFLDAVMRAAAALRSVGVGPGDVVALQLPNRAEFVVGLFAAWRLGAAVTPISPTLVPAETAYQVADAGSRVLVVDGPTDAEVPVLTLDELAAGDPEPFEPADNADDALALLIYTSGTTGRPKGVMLDHANVNVMCAMVIEGFELTEADHSLLILPLFHVNAIVVSTLSPLIAGGRTTIAGRFNPDTFFGRIESTRATYFSAVPTIYTMLAGLPSEVQPDTASVRFAVCGAAPASVELLDRFEQRYGIGLIEGYGLSEGSCASTGNPLNGKRKPGTVGIPLPGQEIRIVDASGAPLPQGELGEVIIKGPNVMRGYLNRPEETAKTVVDGWLHTGDIGRLDEDGYLVLVDRAKDMIIRGGENIYPKEIETVAYQLPAIAEAAVVGRANSLYGEEPVLFASLHADAELPIERIREHLTASLSKYKLPVEITVLPELPKNAVGKIDKPSLRKTLTAART</sequence>
<dbReference type="InterPro" id="IPR050237">
    <property type="entry name" value="ATP-dep_AMP-bd_enzyme"/>
</dbReference>
<dbReference type="RefSeq" id="WP_409544603.1">
    <property type="nucleotide sequence ID" value="NZ_JBKBDD010000010.1"/>
</dbReference>
<dbReference type="InterPro" id="IPR020845">
    <property type="entry name" value="AMP-binding_CS"/>
</dbReference>
<dbReference type="Proteomes" id="UP001635816">
    <property type="component" value="Unassembled WGS sequence"/>
</dbReference>
<accession>A0ABW9LEN1</accession>
<dbReference type="InterPro" id="IPR025110">
    <property type="entry name" value="AMP-bd_C"/>
</dbReference>